<keyword evidence="2" id="KW-1185">Reference proteome</keyword>
<dbReference type="Proteomes" id="UP000189818">
    <property type="component" value="Unassembled WGS sequence"/>
</dbReference>
<evidence type="ECO:0000313" key="1">
    <source>
        <dbReference type="EMBL" id="SKB31037.1"/>
    </source>
</evidence>
<sequence>MTDTLTACARAMEERAVSWSRDYPGLALPEECPYDILARACLTALAENVSREMRQSGWDETPCNWSGTADDLDPIFTAMIRAAVGEK</sequence>
<accession>A0A1T5A8I8</accession>
<dbReference type="STRING" id="439228.SAMN06295920_101684"/>
<proteinExistence type="predicted"/>
<evidence type="ECO:0000313" key="2">
    <source>
        <dbReference type="Proteomes" id="UP000189818"/>
    </source>
</evidence>
<reference evidence="2" key="1">
    <citation type="submission" date="2017-02" db="EMBL/GenBank/DDBJ databases">
        <authorList>
            <person name="Varghese N."/>
            <person name="Submissions S."/>
        </authorList>
    </citation>
    <scope>NUCLEOTIDE SEQUENCE [LARGE SCALE GENOMIC DNA]</scope>
    <source>
        <strain evidence="2">UM2</strain>
    </source>
</reference>
<name>A0A1T5A8I8_9SPHN</name>
<dbReference type="RefSeq" id="WP_079646600.1">
    <property type="nucleotide sequence ID" value="NZ_FUYM01000001.1"/>
</dbReference>
<protein>
    <submittedName>
        <fullName evidence="1">Uncharacterized protein</fullName>
    </submittedName>
</protein>
<dbReference type="EMBL" id="FUYM01000001">
    <property type="protein sequence ID" value="SKB31037.1"/>
    <property type="molecule type" value="Genomic_DNA"/>
</dbReference>
<gene>
    <name evidence="1" type="ORF">SAMN06295920_101684</name>
</gene>
<dbReference type="AlphaFoldDB" id="A0A1T5A8I8"/>
<organism evidence="1 2">
    <name type="scientific">Rhizorhabdus histidinilytica</name>
    <dbReference type="NCBI Taxonomy" id="439228"/>
    <lineage>
        <taxon>Bacteria</taxon>
        <taxon>Pseudomonadati</taxon>
        <taxon>Pseudomonadota</taxon>
        <taxon>Alphaproteobacteria</taxon>
        <taxon>Sphingomonadales</taxon>
        <taxon>Sphingomonadaceae</taxon>
        <taxon>Rhizorhabdus</taxon>
    </lineage>
</organism>